<evidence type="ECO:0000313" key="4">
    <source>
        <dbReference type="Proteomes" id="UP001303564"/>
    </source>
</evidence>
<name>A0AAN1F137_LACCA</name>
<evidence type="ECO:0000313" key="3">
    <source>
        <dbReference type="Proteomes" id="UP000195609"/>
    </source>
</evidence>
<dbReference type="Proteomes" id="UP000195609">
    <property type="component" value="Chromosome"/>
</dbReference>
<accession>A0AAN1F137</accession>
<dbReference type="RefSeq" id="WP_087913161.1">
    <property type="nucleotide sequence ID" value="NZ_CP017065.1"/>
</dbReference>
<gene>
    <name evidence="1" type="ORF">BGL52_14335</name>
    <name evidence="2" type="ORF">RWA16_14095</name>
</gene>
<evidence type="ECO:0000313" key="1">
    <source>
        <dbReference type="EMBL" id="ARY92878.1"/>
    </source>
</evidence>
<organism evidence="1 3">
    <name type="scientific">Lacticaseibacillus casei</name>
    <name type="common">Lactobacillus casei</name>
    <dbReference type="NCBI Taxonomy" id="1582"/>
    <lineage>
        <taxon>Bacteria</taxon>
        <taxon>Bacillati</taxon>
        <taxon>Bacillota</taxon>
        <taxon>Bacilli</taxon>
        <taxon>Lactobacillales</taxon>
        <taxon>Lactobacillaceae</taxon>
        <taxon>Lacticaseibacillus</taxon>
    </lineage>
</organism>
<evidence type="ECO:0000313" key="2">
    <source>
        <dbReference type="EMBL" id="WNX27513.1"/>
    </source>
</evidence>
<sequence length="256" mass="29219">MAEDLVTEEFTGEQLTIFKRFLEENDVATDNIFRTFEENLSYYSKRLTSADYFSPGELFLTNSKFFPSNEMINNCALFQASIRWRTQTVHPSNSESALNEEKYKFTESLSSTLKDVVKFLDTHLTTELMACVDMYLIHKGATFQYLPEKNFVFKPQADSKQLGKSIESLLNITGEDTDHTVVLVPVFIPIRITTFLGEYGFRKSLVDYGRLLNVIESGFTDGTTTFSQINFDYVNSLFHVDGVEKNISDIVKVSVS</sequence>
<dbReference type="EMBL" id="CP017065">
    <property type="protein sequence ID" value="ARY92878.1"/>
    <property type="molecule type" value="Genomic_DNA"/>
</dbReference>
<proteinExistence type="predicted"/>
<keyword evidence="4" id="KW-1185">Reference proteome</keyword>
<reference evidence="2 4" key="2">
    <citation type="submission" date="2023-09" db="EMBL/GenBank/DDBJ databases">
        <title>Genomic characteristic of L. casei group strains isolated from clinical sources.</title>
        <authorList>
            <person name="Jarocki P."/>
        </authorList>
    </citation>
    <scope>NUCLEOTIDE SEQUENCE [LARGE SCALE GENOMIC DNA]</scope>
    <source>
        <strain evidence="2 4">LMG 24099</strain>
    </source>
</reference>
<dbReference type="EMBL" id="CP136128">
    <property type="protein sequence ID" value="WNX27513.1"/>
    <property type="molecule type" value="Genomic_DNA"/>
</dbReference>
<reference evidence="1 3" key="1">
    <citation type="journal article" date="2017" name="Front. Immunol.">
        <title>Complete Genome Sequence of Lactobacillus casei LC5, a Potential Probiotics for Atopic Dermatitis.</title>
        <authorList>
            <person name="Kang J."/>
            <person name="Chung W.H."/>
            <person name="Lim T.J."/>
            <person name="Whon T.W."/>
            <person name="Lim S."/>
            <person name="Nam Y.D."/>
        </authorList>
    </citation>
    <scope>NUCLEOTIDE SEQUENCE [LARGE SCALE GENOMIC DNA]</scope>
    <source>
        <strain evidence="1 3">LC5</strain>
    </source>
</reference>
<protein>
    <submittedName>
        <fullName evidence="1">Uncharacterized protein</fullName>
    </submittedName>
</protein>
<dbReference type="AlphaFoldDB" id="A0AAN1F137"/>
<dbReference type="Proteomes" id="UP001303564">
    <property type="component" value="Chromosome"/>
</dbReference>